<evidence type="ECO:0000256" key="1">
    <source>
        <dbReference type="ARBA" id="ARBA00013267"/>
    </source>
</evidence>
<evidence type="ECO:0000256" key="3">
    <source>
        <dbReference type="ARBA" id="ARBA00022694"/>
    </source>
</evidence>
<dbReference type="SUPFAM" id="SSF52402">
    <property type="entry name" value="Adenine nucleotide alpha hydrolases-like"/>
    <property type="match status" value="1"/>
</dbReference>
<accession>K8ELK1</accession>
<dbReference type="InterPro" id="IPR010323">
    <property type="entry name" value="DUF924"/>
</dbReference>
<gene>
    <name evidence="9" type="ordered locus">Bathy12g03050</name>
</gene>
<dbReference type="CDD" id="cd01992">
    <property type="entry name" value="TilS_N"/>
    <property type="match status" value="1"/>
</dbReference>
<evidence type="ECO:0000256" key="4">
    <source>
        <dbReference type="ARBA" id="ARBA00022741"/>
    </source>
</evidence>
<dbReference type="GO" id="GO:0032267">
    <property type="term" value="F:tRNA(Ile)-lysidine synthase activity"/>
    <property type="evidence" value="ECO:0007669"/>
    <property type="project" value="UniProtKB-EC"/>
</dbReference>
<dbReference type="Proteomes" id="UP000198341">
    <property type="component" value="Chromosome 12"/>
</dbReference>
<evidence type="ECO:0000259" key="8">
    <source>
        <dbReference type="Pfam" id="PF01171"/>
    </source>
</evidence>
<feature type="domain" description="tRNA(Ile)-lysidine/2-thiocytidine synthase N-terminal" evidence="8">
    <location>
        <begin position="341"/>
        <end position="510"/>
    </location>
</feature>
<dbReference type="RefSeq" id="XP_007510007.1">
    <property type="nucleotide sequence ID" value="XM_007509945.1"/>
</dbReference>
<dbReference type="EMBL" id="FO082267">
    <property type="protein sequence ID" value="CCO19122.1"/>
    <property type="molecule type" value="Genomic_DNA"/>
</dbReference>
<dbReference type="InterPro" id="IPR011063">
    <property type="entry name" value="TilS/TtcA_N"/>
</dbReference>
<name>K8ELK1_9CHLO</name>
<keyword evidence="3" id="KW-0819">tRNA processing</keyword>
<evidence type="ECO:0000256" key="5">
    <source>
        <dbReference type="ARBA" id="ARBA00022840"/>
    </source>
</evidence>
<dbReference type="eggNOG" id="ENOG502QQNE">
    <property type="taxonomic scope" value="Eukaryota"/>
</dbReference>
<evidence type="ECO:0000313" key="10">
    <source>
        <dbReference type="Proteomes" id="UP000198341"/>
    </source>
</evidence>
<dbReference type="KEGG" id="bpg:Bathy12g03050"/>
<keyword evidence="4" id="KW-0547">Nucleotide-binding</keyword>
<sequence length="828" mass="95757">MGNHILTTTSLSEKSNSFGGEFLSSSSSVSAKEKNDFVVASTTTNEEEEHKKQIQQPKSKFNSLRAKALELWFRFEEEEEKVKEVKEEKLLIDKLYENRWFIKHSDVQKRTDLDAKISSQFGQLLDELQSFYYHNHSHHHEFVQECLDAIEENARVGGTLFPEITIATVVTLDQFSRHHFRRRSLVNEAETNIALLDEVCVTIVDRCLEKIDVTSSHSIDAKHLVFLLMPYRHTQKTLPKLKKIIECLDKRVESDSASLELLKKFKKTTLRCYQDLEGKQWHPETNGEILEFFEFDPTAEQIEKATRMPIVDAVRKFMVSKQDFWFDDIKEDNNNNKKMIIAVSLSGGVDSMVLAMILKQLGYVIIALHINYGNRPEANAEASFLEAWCRKHDIACEIKNMNNEGLKRGVTPRETYEIEARKIRFDFYKLMRQKYEYPAVLLGHHDGDVQENVITNMFRGANVLNVNGMSDEGIIENVRIWRPMLSRPKSDVLDFAHTFGVPYFLDSTPTWSTRGKLRNQLVPLLADMFGEGFLRNVTQIGRNSEMLDEMVKNSIFNPFYSKFRVSDAGIYVPCEAFTAQPLFFWKETLREFCHKLGTNGFKDESVGQIVKKITTKAEPSKQRGSDPDNIISWLPVKRETKVFLTTDASKTLAMFAEGFFSQATVATFENFSVPSSEILNNNNRTQTRTCGPWTITLEMVDRTSREELERPKCFSVWDALKNDISYHMPARCYDANDEYDMNTTEKAFRIDTDWRIPPTCDLENIVRKHLPIVVPLGHPPHRGKSEKEKSKKHRTWAPRFIDDTSNNNNDNGIKKKKEKEHQTTRTRN</sequence>
<dbReference type="Pfam" id="PF06041">
    <property type="entry name" value="DUF924"/>
    <property type="match status" value="1"/>
</dbReference>
<protein>
    <recommendedName>
        <fullName evidence="1">tRNA(Ile)-lysidine synthetase</fullName>
        <ecNumber evidence="1">6.3.4.19</ecNumber>
    </recommendedName>
</protein>
<organism evidence="9 10">
    <name type="scientific">Bathycoccus prasinos</name>
    <dbReference type="NCBI Taxonomy" id="41875"/>
    <lineage>
        <taxon>Eukaryota</taxon>
        <taxon>Viridiplantae</taxon>
        <taxon>Chlorophyta</taxon>
        <taxon>Mamiellophyceae</taxon>
        <taxon>Mamiellales</taxon>
        <taxon>Bathycoccaceae</taxon>
        <taxon>Bathycoccus</taxon>
    </lineage>
</organism>
<dbReference type="Gene3D" id="1.20.58.320">
    <property type="entry name" value="TPR-like"/>
    <property type="match status" value="1"/>
</dbReference>
<evidence type="ECO:0000256" key="7">
    <source>
        <dbReference type="SAM" id="MobiDB-lite"/>
    </source>
</evidence>
<reference evidence="9" key="1">
    <citation type="submission" date="2011-10" db="EMBL/GenBank/DDBJ databases">
        <authorList>
            <person name="Genoscope - CEA"/>
        </authorList>
    </citation>
    <scope>NUCLEOTIDE SEQUENCE [LARGE SCALE GENOMIC DNA]</scope>
    <source>
        <strain evidence="9">RCC 1105</strain>
    </source>
</reference>
<dbReference type="STRING" id="41875.K8ELK1"/>
<dbReference type="Gene3D" id="3.40.50.620">
    <property type="entry name" value="HUPs"/>
    <property type="match status" value="1"/>
</dbReference>
<dbReference type="PANTHER" id="PTHR43033">
    <property type="entry name" value="TRNA(ILE)-LYSIDINE SYNTHASE-RELATED"/>
    <property type="match status" value="1"/>
</dbReference>
<proteinExistence type="inferred from homology"/>
<keyword evidence="2" id="KW-0436">Ligase</keyword>
<dbReference type="GeneID" id="19012533"/>
<dbReference type="SUPFAM" id="SSF48452">
    <property type="entry name" value="TPR-like"/>
    <property type="match status" value="1"/>
</dbReference>
<dbReference type="InterPro" id="IPR014729">
    <property type="entry name" value="Rossmann-like_a/b/a_fold"/>
</dbReference>
<dbReference type="InterPro" id="IPR012795">
    <property type="entry name" value="tRNA_Ile_lys_synt_N"/>
</dbReference>
<dbReference type="GO" id="GO:0008033">
    <property type="term" value="P:tRNA processing"/>
    <property type="evidence" value="ECO:0007669"/>
    <property type="project" value="UniProtKB-KW"/>
</dbReference>
<dbReference type="HAMAP" id="MF_01161">
    <property type="entry name" value="tRNA_Ile_lys_synt"/>
    <property type="match status" value="1"/>
</dbReference>
<dbReference type="AlphaFoldDB" id="K8ELK1"/>
<dbReference type="OrthoDB" id="495179at2759"/>
<evidence type="ECO:0000313" key="9">
    <source>
        <dbReference type="EMBL" id="CCO19122.1"/>
    </source>
</evidence>
<feature type="region of interest" description="Disordered" evidence="7">
    <location>
        <begin position="776"/>
        <end position="828"/>
    </location>
</feature>
<evidence type="ECO:0000256" key="2">
    <source>
        <dbReference type="ARBA" id="ARBA00022598"/>
    </source>
</evidence>
<dbReference type="InterPro" id="IPR012094">
    <property type="entry name" value="tRNA_Ile_lys_synt"/>
</dbReference>
<feature type="compositionally biased region" description="Basic and acidic residues" evidence="7">
    <location>
        <begin position="819"/>
        <end position="828"/>
    </location>
</feature>
<dbReference type="Pfam" id="PF01171">
    <property type="entry name" value="ATP_bind_3"/>
    <property type="match status" value="1"/>
</dbReference>
<dbReference type="NCBIfam" id="TIGR02432">
    <property type="entry name" value="lysidine_TilS_N"/>
    <property type="match status" value="1"/>
</dbReference>
<dbReference type="EC" id="6.3.4.19" evidence="1"/>
<dbReference type="PANTHER" id="PTHR43033:SF3">
    <property type="entry name" value="TRNA(ILE)-LYSIDINE SYNTHETASE"/>
    <property type="match status" value="1"/>
</dbReference>
<keyword evidence="5" id="KW-0067">ATP-binding</keyword>
<keyword evidence="10" id="KW-1185">Reference proteome</keyword>
<evidence type="ECO:0000256" key="6">
    <source>
        <dbReference type="ARBA" id="ARBA00048539"/>
    </source>
</evidence>
<dbReference type="InterPro" id="IPR011990">
    <property type="entry name" value="TPR-like_helical_dom_sf"/>
</dbReference>
<comment type="catalytic activity">
    <reaction evidence="6">
        <text>cytidine(34) in tRNA(Ile2) + L-lysine + ATP = lysidine(34) in tRNA(Ile2) + AMP + diphosphate + H(+)</text>
        <dbReference type="Rhea" id="RHEA:43744"/>
        <dbReference type="Rhea" id="RHEA-COMP:10625"/>
        <dbReference type="Rhea" id="RHEA-COMP:10670"/>
        <dbReference type="ChEBI" id="CHEBI:15378"/>
        <dbReference type="ChEBI" id="CHEBI:30616"/>
        <dbReference type="ChEBI" id="CHEBI:32551"/>
        <dbReference type="ChEBI" id="CHEBI:33019"/>
        <dbReference type="ChEBI" id="CHEBI:82748"/>
        <dbReference type="ChEBI" id="CHEBI:83665"/>
        <dbReference type="ChEBI" id="CHEBI:456215"/>
        <dbReference type="EC" id="6.3.4.19"/>
    </reaction>
</comment>
<dbReference type="GO" id="GO:0005524">
    <property type="term" value="F:ATP binding"/>
    <property type="evidence" value="ECO:0007669"/>
    <property type="project" value="UniProtKB-KW"/>
</dbReference>